<reference evidence="4" key="1">
    <citation type="submission" date="2025-08" db="UniProtKB">
        <authorList>
            <consortium name="Ensembl"/>
        </authorList>
    </citation>
    <scope>IDENTIFICATION</scope>
</reference>
<dbReference type="PANTHER" id="PTHR21456">
    <property type="entry name" value="FAMILY WITH SEQUENCE SIMILARITY 102"/>
    <property type="match status" value="1"/>
</dbReference>
<protein>
    <submittedName>
        <fullName evidence="4">Estrogen-induced osteoclastogenesis regulator 1</fullName>
    </submittedName>
</protein>
<dbReference type="GeneTree" id="ENSGT00940000156811"/>
<organism evidence="4 5">
    <name type="scientific">Cebus imitator</name>
    <name type="common">Panamanian white-faced capuchin</name>
    <name type="synonym">Cebus capucinus imitator</name>
    <dbReference type="NCBI Taxonomy" id="2715852"/>
    <lineage>
        <taxon>Eukaryota</taxon>
        <taxon>Metazoa</taxon>
        <taxon>Chordata</taxon>
        <taxon>Craniata</taxon>
        <taxon>Vertebrata</taxon>
        <taxon>Euteleostomi</taxon>
        <taxon>Mammalia</taxon>
        <taxon>Eutheria</taxon>
        <taxon>Euarchontoglires</taxon>
        <taxon>Primates</taxon>
        <taxon>Haplorrhini</taxon>
        <taxon>Platyrrhini</taxon>
        <taxon>Cebidae</taxon>
        <taxon>Cebinae</taxon>
        <taxon>Cebus</taxon>
    </lineage>
</organism>
<keyword evidence="5" id="KW-1185">Reference proteome</keyword>
<comment type="similarity">
    <text evidence="1">Belongs to the EEIG family.</text>
</comment>
<dbReference type="AlphaFoldDB" id="A0A2K5RE47"/>
<dbReference type="Ensembl" id="ENSCCAT00000043943.1">
    <property type="protein sequence ID" value="ENSCCAP00000026416.1"/>
    <property type="gene ID" value="ENSCCAG00000030993.1"/>
</dbReference>
<name>A0A2K5RE47_CEBIM</name>
<evidence type="ECO:0000256" key="1">
    <source>
        <dbReference type="ARBA" id="ARBA00034780"/>
    </source>
</evidence>
<feature type="compositionally biased region" description="Basic and acidic residues" evidence="2">
    <location>
        <begin position="293"/>
        <end position="309"/>
    </location>
</feature>
<gene>
    <name evidence="4" type="primary">EEIG1</name>
</gene>
<accession>A0A2K5RE47</accession>
<feature type="compositionally biased region" description="Polar residues" evidence="2">
    <location>
        <begin position="196"/>
        <end position="211"/>
    </location>
</feature>
<dbReference type="Proteomes" id="UP000233040">
    <property type="component" value="Unassembled WGS sequence"/>
</dbReference>
<evidence type="ECO:0000313" key="4">
    <source>
        <dbReference type="Ensembl" id="ENSCCAP00000026416.1"/>
    </source>
</evidence>
<feature type="compositionally biased region" description="Low complexity" evidence="2">
    <location>
        <begin position="177"/>
        <end position="187"/>
    </location>
</feature>
<proteinExistence type="inferred from homology"/>
<dbReference type="PANTHER" id="PTHR21456:SF2">
    <property type="entry name" value="EARLY ESTROGEN-INDUCED GENE 1 PROTEIN"/>
    <property type="match status" value="1"/>
</dbReference>
<evidence type="ECO:0000256" key="2">
    <source>
        <dbReference type="SAM" id="MobiDB-lite"/>
    </source>
</evidence>
<sequence>MAFLMKKKKFKFQTTFTLEELTAVPFVNGVLFCKVRLLDGGDFVSLSSREEVQENCVRWRKRFTFVCKMSANPATGLLDPCVFRVSVRKELKGGKAYSKLGFADLNLAEFAGSGSTGRCCLLEGYDTKNTRQDNSILKGLLVSSVFIWPPSTAKSISIPGQDSSLQLTCKGGGTSSGGSSTNSLTGSRPHKARPTILSSGLSEEPEQNLSSPEEVFHSGHSRNSSYASQQSRISSYSTEHSCSSSLSDLTHRRNTSTSSSASGGLGMTVEGPEGSEREHRPLEKPPRPPRPLHLSDRSFRRKKDSVESHPTWVDDTRIDADAIVEKIVQSQDFTDGSNTEDSNLRLFVSRDGSATLSGIQLANRVSSGVYEPVVIESH</sequence>
<dbReference type="PROSITE" id="PS51840">
    <property type="entry name" value="C2_NT"/>
    <property type="match status" value="1"/>
</dbReference>
<dbReference type="InterPro" id="IPR039931">
    <property type="entry name" value="EEIG1/2-like"/>
</dbReference>
<dbReference type="Pfam" id="PF10358">
    <property type="entry name" value="NT-C2"/>
    <property type="match status" value="1"/>
</dbReference>
<feature type="compositionally biased region" description="Basic and acidic residues" evidence="2">
    <location>
        <begin position="274"/>
        <end position="286"/>
    </location>
</feature>
<evidence type="ECO:0000259" key="3">
    <source>
        <dbReference type="PROSITE" id="PS51840"/>
    </source>
</evidence>
<evidence type="ECO:0000313" key="5">
    <source>
        <dbReference type="Proteomes" id="UP000233040"/>
    </source>
</evidence>
<dbReference type="InterPro" id="IPR019448">
    <property type="entry name" value="NT-C2"/>
</dbReference>
<feature type="compositionally biased region" description="Low complexity" evidence="2">
    <location>
        <begin position="224"/>
        <end position="247"/>
    </location>
</feature>
<feature type="region of interest" description="Disordered" evidence="2">
    <location>
        <begin position="167"/>
        <end position="309"/>
    </location>
</feature>
<feature type="domain" description="C2 NT-type" evidence="3">
    <location>
        <begin position="2"/>
        <end position="145"/>
    </location>
</feature>
<reference evidence="4" key="2">
    <citation type="submission" date="2025-09" db="UniProtKB">
        <authorList>
            <consortium name="Ensembl"/>
        </authorList>
    </citation>
    <scope>IDENTIFICATION</scope>
</reference>